<dbReference type="Proteomes" id="UP000499080">
    <property type="component" value="Unassembled WGS sequence"/>
</dbReference>
<feature type="non-terminal residue" evidence="1">
    <location>
        <position position="46"/>
    </location>
</feature>
<gene>
    <name evidence="1" type="ORF">AVEN_203961_1</name>
</gene>
<sequence>MKWWNSKEFNLGAVVDFDSIRPQAQNCFEPPPSTQTCNLTLPLALR</sequence>
<protein>
    <submittedName>
        <fullName evidence="1">Uncharacterized protein</fullName>
    </submittedName>
</protein>
<organism evidence="1 2">
    <name type="scientific">Araneus ventricosus</name>
    <name type="common">Orbweaver spider</name>
    <name type="synonym">Epeira ventricosa</name>
    <dbReference type="NCBI Taxonomy" id="182803"/>
    <lineage>
        <taxon>Eukaryota</taxon>
        <taxon>Metazoa</taxon>
        <taxon>Ecdysozoa</taxon>
        <taxon>Arthropoda</taxon>
        <taxon>Chelicerata</taxon>
        <taxon>Arachnida</taxon>
        <taxon>Araneae</taxon>
        <taxon>Araneomorphae</taxon>
        <taxon>Entelegynae</taxon>
        <taxon>Araneoidea</taxon>
        <taxon>Araneidae</taxon>
        <taxon>Araneus</taxon>
    </lineage>
</organism>
<keyword evidence="2" id="KW-1185">Reference proteome</keyword>
<dbReference type="AlphaFoldDB" id="A0A4Y2GAV9"/>
<proteinExistence type="predicted"/>
<name>A0A4Y2GAV9_ARAVE</name>
<accession>A0A4Y2GAV9</accession>
<evidence type="ECO:0000313" key="2">
    <source>
        <dbReference type="Proteomes" id="UP000499080"/>
    </source>
</evidence>
<comment type="caution">
    <text evidence="1">The sequence shown here is derived from an EMBL/GenBank/DDBJ whole genome shotgun (WGS) entry which is preliminary data.</text>
</comment>
<reference evidence="1 2" key="1">
    <citation type="journal article" date="2019" name="Sci. Rep.">
        <title>Orb-weaving spider Araneus ventricosus genome elucidates the spidroin gene catalogue.</title>
        <authorList>
            <person name="Kono N."/>
            <person name="Nakamura H."/>
            <person name="Ohtoshi R."/>
            <person name="Moran D.A.P."/>
            <person name="Shinohara A."/>
            <person name="Yoshida Y."/>
            <person name="Fujiwara M."/>
            <person name="Mori M."/>
            <person name="Tomita M."/>
            <person name="Arakawa K."/>
        </authorList>
    </citation>
    <scope>NUCLEOTIDE SEQUENCE [LARGE SCALE GENOMIC DNA]</scope>
</reference>
<evidence type="ECO:0000313" key="1">
    <source>
        <dbReference type="EMBL" id="GBM49926.1"/>
    </source>
</evidence>
<dbReference type="EMBL" id="BGPR01176935">
    <property type="protein sequence ID" value="GBM49926.1"/>
    <property type="molecule type" value="Genomic_DNA"/>
</dbReference>